<dbReference type="AlphaFoldDB" id="A0ABD6SFC8"/>
<evidence type="ECO:0000313" key="2">
    <source>
        <dbReference type="EMBL" id="PER55633.1"/>
    </source>
</evidence>
<dbReference type="RefSeq" id="WP_098316978.1">
    <property type="nucleotide sequence ID" value="NZ_NTYF01000023.1"/>
</dbReference>
<name>A0ABD6SFC8_BACTU</name>
<gene>
    <name evidence="2" type="ORF">CN495_07720</name>
</gene>
<sequence length="112" mass="13187">MKKSWMVRIFILFAVLQLFLIVQGFMVQNWLRVGIGLGNACLMLGLVRYLQRQVLDRLSFGLFMFCILENSAEILYYFLSGTYKEIPWCLAGFVVCVVIIWYAEKEDSLRWE</sequence>
<comment type="caution">
    <text evidence="2">The sequence shown here is derived from an EMBL/GenBank/DDBJ whole genome shotgun (WGS) entry which is preliminary data.</text>
</comment>
<keyword evidence="1" id="KW-0472">Membrane</keyword>
<dbReference type="EMBL" id="NTYF01000023">
    <property type="protein sequence ID" value="PER55633.1"/>
    <property type="molecule type" value="Genomic_DNA"/>
</dbReference>
<evidence type="ECO:0008006" key="4">
    <source>
        <dbReference type="Google" id="ProtNLM"/>
    </source>
</evidence>
<keyword evidence="1" id="KW-0812">Transmembrane</keyword>
<reference evidence="2 3" key="1">
    <citation type="submission" date="2017-09" db="EMBL/GenBank/DDBJ databases">
        <title>Large-scale bioinformatics analysis of Bacillus genomes uncovers conserved roles of natural products in bacterial physiology.</title>
        <authorList>
            <consortium name="Agbiome Team Llc"/>
            <person name="Bleich R.M."/>
            <person name="Kirk G.J."/>
            <person name="Santa Maria K.C."/>
            <person name="Allen S.E."/>
            <person name="Farag S."/>
            <person name="Shank E.A."/>
            <person name="Bowers A."/>
        </authorList>
    </citation>
    <scope>NUCLEOTIDE SEQUENCE [LARGE SCALE GENOMIC DNA]</scope>
    <source>
        <strain evidence="2 3">AFS005140</strain>
    </source>
</reference>
<feature type="transmembrane region" description="Helical" evidence="1">
    <location>
        <begin position="85"/>
        <end position="103"/>
    </location>
</feature>
<feature type="transmembrane region" description="Helical" evidence="1">
    <location>
        <begin position="58"/>
        <end position="79"/>
    </location>
</feature>
<evidence type="ECO:0000313" key="3">
    <source>
        <dbReference type="Proteomes" id="UP000219897"/>
    </source>
</evidence>
<keyword evidence="1" id="KW-1133">Transmembrane helix</keyword>
<protein>
    <recommendedName>
        <fullName evidence="4">DUF2809 domain-containing protein</fullName>
    </recommendedName>
</protein>
<proteinExistence type="predicted"/>
<evidence type="ECO:0000256" key="1">
    <source>
        <dbReference type="SAM" id="Phobius"/>
    </source>
</evidence>
<dbReference type="Proteomes" id="UP000219897">
    <property type="component" value="Unassembled WGS sequence"/>
</dbReference>
<accession>A0ABD6SFC8</accession>
<organism evidence="2 3">
    <name type="scientific">Bacillus thuringiensis</name>
    <dbReference type="NCBI Taxonomy" id="1428"/>
    <lineage>
        <taxon>Bacteria</taxon>
        <taxon>Bacillati</taxon>
        <taxon>Bacillota</taxon>
        <taxon>Bacilli</taxon>
        <taxon>Bacillales</taxon>
        <taxon>Bacillaceae</taxon>
        <taxon>Bacillus</taxon>
        <taxon>Bacillus cereus group</taxon>
    </lineage>
</organism>